<proteinExistence type="predicted"/>
<keyword evidence="1" id="KW-0805">Transcription regulation</keyword>
<dbReference type="InterPro" id="IPR050204">
    <property type="entry name" value="AraC_XylS_family_regulators"/>
</dbReference>
<sequence length="351" mass="38448">MLIDSAAMAPAERAEAIREAIWDSVVRVEITHQPDPRLIRTVGAISAVGPLKVCSVRANATTIRRTPSLARDDLEPSVFVGLQVTGSSMVVQDGREALLEPGDLALYDTTRPYTLLNRDGIHQHFFRIPRAELALPAAVLHRATAVRLSRRDPLADLTATCLRRIARLQAHPAPSSVHGMDAAGRPGIELLRALITARLGDHRSASEPLHDTLHLRILEYARTHLGDHDLTPARIAAHHHISRRCLYNTLSRGGVCLGDWIRTQRLERCRDELAAPAARHRPISAVARRWGFPNAAHFSRISDTPTASPRATGGTCTPRRGEPAPYAQASPPTAGTVGRTRWRRHSLGVTP</sequence>
<dbReference type="Proteomes" id="UP001519310">
    <property type="component" value="Unassembled WGS sequence"/>
</dbReference>
<feature type="domain" description="HTH araC/xylS-type" evidence="5">
    <location>
        <begin position="215"/>
        <end position="300"/>
    </location>
</feature>
<name>A0ABS4L7F5_STRAV</name>
<evidence type="ECO:0000259" key="5">
    <source>
        <dbReference type="PROSITE" id="PS01124"/>
    </source>
</evidence>
<dbReference type="InterPro" id="IPR035418">
    <property type="entry name" value="AraC-bd_2"/>
</dbReference>
<dbReference type="Pfam" id="PF12833">
    <property type="entry name" value="HTH_18"/>
    <property type="match status" value="1"/>
</dbReference>
<feature type="compositionally biased region" description="Basic residues" evidence="4">
    <location>
        <begin position="340"/>
        <end position="351"/>
    </location>
</feature>
<dbReference type="PROSITE" id="PS01124">
    <property type="entry name" value="HTH_ARAC_FAMILY_2"/>
    <property type="match status" value="1"/>
</dbReference>
<dbReference type="SMART" id="SM00342">
    <property type="entry name" value="HTH_ARAC"/>
    <property type="match status" value="1"/>
</dbReference>
<evidence type="ECO:0000313" key="7">
    <source>
        <dbReference type="Proteomes" id="UP001519310"/>
    </source>
</evidence>
<evidence type="ECO:0000256" key="3">
    <source>
        <dbReference type="ARBA" id="ARBA00023163"/>
    </source>
</evidence>
<evidence type="ECO:0000256" key="2">
    <source>
        <dbReference type="ARBA" id="ARBA00023125"/>
    </source>
</evidence>
<dbReference type="Pfam" id="PF14525">
    <property type="entry name" value="AraC_binding_2"/>
    <property type="match status" value="1"/>
</dbReference>
<gene>
    <name evidence="6" type="ORF">J2Z77_003866</name>
</gene>
<dbReference type="PANTHER" id="PTHR46796">
    <property type="entry name" value="HTH-TYPE TRANSCRIPTIONAL ACTIVATOR RHAS-RELATED"/>
    <property type="match status" value="1"/>
</dbReference>
<dbReference type="RefSeq" id="WP_229920440.1">
    <property type="nucleotide sequence ID" value="NZ_BMVL01000006.1"/>
</dbReference>
<organism evidence="6 7">
    <name type="scientific">Streptomyces avidinii</name>
    <dbReference type="NCBI Taxonomy" id="1895"/>
    <lineage>
        <taxon>Bacteria</taxon>
        <taxon>Bacillati</taxon>
        <taxon>Actinomycetota</taxon>
        <taxon>Actinomycetes</taxon>
        <taxon>Kitasatosporales</taxon>
        <taxon>Streptomycetaceae</taxon>
        <taxon>Streptomyces</taxon>
    </lineage>
</organism>
<evidence type="ECO:0000256" key="1">
    <source>
        <dbReference type="ARBA" id="ARBA00023015"/>
    </source>
</evidence>
<dbReference type="EMBL" id="JAGGLQ010000006">
    <property type="protein sequence ID" value="MBP2038059.1"/>
    <property type="molecule type" value="Genomic_DNA"/>
</dbReference>
<protein>
    <submittedName>
        <fullName evidence="6">AraC-like DNA-binding protein</fullName>
    </submittedName>
</protein>
<keyword evidence="7" id="KW-1185">Reference proteome</keyword>
<evidence type="ECO:0000313" key="6">
    <source>
        <dbReference type="EMBL" id="MBP2038059.1"/>
    </source>
</evidence>
<comment type="caution">
    <text evidence="6">The sequence shown here is derived from an EMBL/GenBank/DDBJ whole genome shotgun (WGS) entry which is preliminary data.</text>
</comment>
<accession>A0ABS4L7F5</accession>
<evidence type="ECO:0000256" key="4">
    <source>
        <dbReference type="SAM" id="MobiDB-lite"/>
    </source>
</evidence>
<feature type="region of interest" description="Disordered" evidence="4">
    <location>
        <begin position="301"/>
        <end position="351"/>
    </location>
</feature>
<keyword evidence="2" id="KW-0238">DNA-binding</keyword>
<keyword evidence="3" id="KW-0804">Transcription</keyword>
<dbReference type="Gene3D" id="1.10.10.60">
    <property type="entry name" value="Homeodomain-like"/>
    <property type="match status" value="1"/>
</dbReference>
<dbReference type="PANTHER" id="PTHR46796:SF6">
    <property type="entry name" value="ARAC SUBFAMILY"/>
    <property type="match status" value="1"/>
</dbReference>
<dbReference type="InterPro" id="IPR018060">
    <property type="entry name" value="HTH_AraC"/>
</dbReference>
<reference evidence="6 7" key="1">
    <citation type="submission" date="2021-03" db="EMBL/GenBank/DDBJ databases">
        <title>Genomic Encyclopedia of Type Strains, Phase IV (KMG-IV): sequencing the most valuable type-strain genomes for metagenomic binning, comparative biology and taxonomic classification.</title>
        <authorList>
            <person name="Goeker M."/>
        </authorList>
    </citation>
    <scope>NUCLEOTIDE SEQUENCE [LARGE SCALE GENOMIC DNA]</scope>
    <source>
        <strain evidence="6 7">DSM 40526</strain>
    </source>
</reference>